<proteinExistence type="inferred from homology"/>
<evidence type="ECO:0000256" key="10">
    <source>
        <dbReference type="ARBA" id="ARBA00023004"/>
    </source>
</evidence>
<gene>
    <name evidence="16" type="primary">Dwil\GK21516</name>
    <name evidence="16" type="ORF">Dwil_GK21516</name>
</gene>
<evidence type="ECO:0000256" key="9">
    <source>
        <dbReference type="ARBA" id="ARBA00023002"/>
    </source>
</evidence>
<dbReference type="InterPro" id="IPR050476">
    <property type="entry name" value="Insect_CytP450_Detox"/>
</dbReference>
<evidence type="ECO:0000256" key="2">
    <source>
        <dbReference type="ARBA" id="ARBA00004174"/>
    </source>
</evidence>
<dbReference type="InterPro" id="IPR001128">
    <property type="entry name" value="Cyt_P450"/>
</dbReference>
<evidence type="ECO:0000256" key="4">
    <source>
        <dbReference type="ARBA" id="ARBA00010617"/>
    </source>
</evidence>
<keyword evidence="9 14" id="KW-0560">Oxidoreductase</keyword>
<dbReference type="PANTHER" id="PTHR24292:SF100">
    <property type="entry name" value="CYTOCHROME P450 6A16, ISOFORM B-RELATED"/>
    <property type="match status" value="1"/>
</dbReference>
<evidence type="ECO:0000256" key="6">
    <source>
        <dbReference type="ARBA" id="ARBA00022723"/>
    </source>
</evidence>
<dbReference type="AlphaFoldDB" id="B4MQ09"/>
<feature type="signal peptide" evidence="15">
    <location>
        <begin position="1"/>
        <end position="21"/>
    </location>
</feature>
<evidence type="ECO:0000256" key="15">
    <source>
        <dbReference type="SAM" id="SignalP"/>
    </source>
</evidence>
<dbReference type="GO" id="GO:0020037">
    <property type="term" value="F:heme binding"/>
    <property type="evidence" value="ECO:0007669"/>
    <property type="project" value="InterPro"/>
</dbReference>
<evidence type="ECO:0000256" key="8">
    <source>
        <dbReference type="ARBA" id="ARBA00022848"/>
    </source>
</evidence>
<dbReference type="eggNOG" id="KOG0158">
    <property type="taxonomic scope" value="Eukaryota"/>
</dbReference>
<dbReference type="InParanoid" id="B4MQ09"/>
<dbReference type="GO" id="GO:0004497">
    <property type="term" value="F:monooxygenase activity"/>
    <property type="evidence" value="ECO:0007669"/>
    <property type="project" value="UniProtKB-KW"/>
</dbReference>
<dbReference type="OMA" id="WWVHQNF"/>
<keyword evidence="7" id="KW-0256">Endoplasmic reticulum</keyword>
<keyword evidence="10 13" id="KW-0408">Iron</keyword>
<keyword evidence="11 14" id="KW-0503">Monooxygenase</keyword>
<evidence type="ECO:0000256" key="5">
    <source>
        <dbReference type="ARBA" id="ARBA00022617"/>
    </source>
</evidence>
<evidence type="ECO:0000256" key="14">
    <source>
        <dbReference type="RuleBase" id="RU000461"/>
    </source>
</evidence>
<dbReference type="GO" id="GO:0005506">
    <property type="term" value="F:iron ion binding"/>
    <property type="evidence" value="ECO:0007669"/>
    <property type="project" value="InterPro"/>
</dbReference>
<feature type="chain" id="PRO_5002818478" evidence="15">
    <location>
        <begin position="22"/>
        <end position="505"/>
    </location>
</feature>
<dbReference type="EMBL" id="CH963849">
    <property type="protein sequence ID" value="EDW74198.1"/>
    <property type="molecule type" value="Genomic_DNA"/>
</dbReference>
<dbReference type="InterPro" id="IPR002401">
    <property type="entry name" value="Cyt_P450_E_grp-I"/>
</dbReference>
<evidence type="ECO:0000313" key="17">
    <source>
        <dbReference type="Proteomes" id="UP000007798"/>
    </source>
</evidence>
<evidence type="ECO:0000256" key="1">
    <source>
        <dbReference type="ARBA" id="ARBA00001971"/>
    </source>
</evidence>
<protein>
    <submittedName>
        <fullName evidence="16">GK21516</fullName>
    </submittedName>
</protein>
<evidence type="ECO:0000256" key="3">
    <source>
        <dbReference type="ARBA" id="ARBA00004406"/>
    </source>
</evidence>
<evidence type="ECO:0000256" key="11">
    <source>
        <dbReference type="ARBA" id="ARBA00023033"/>
    </source>
</evidence>
<keyword evidence="8" id="KW-0492">Microsome</keyword>
<dbReference type="SMR" id="B4MQ09"/>
<dbReference type="PANTHER" id="PTHR24292">
    <property type="entry name" value="CYTOCHROME P450"/>
    <property type="match status" value="1"/>
</dbReference>
<comment type="similarity">
    <text evidence="4 14">Belongs to the cytochrome P450 family.</text>
</comment>
<keyword evidence="12" id="KW-0472">Membrane</keyword>
<dbReference type="InterPro" id="IPR017972">
    <property type="entry name" value="Cyt_P450_CS"/>
</dbReference>
<evidence type="ECO:0000256" key="7">
    <source>
        <dbReference type="ARBA" id="ARBA00022824"/>
    </source>
</evidence>
<dbReference type="GO" id="GO:0005789">
    <property type="term" value="C:endoplasmic reticulum membrane"/>
    <property type="evidence" value="ECO:0007669"/>
    <property type="project" value="UniProtKB-SubCell"/>
</dbReference>
<keyword evidence="17" id="KW-1185">Reference proteome</keyword>
<dbReference type="Gene3D" id="1.10.630.10">
    <property type="entry name" value="Cytochrome P450"/>
    <property type="match status" value="1"/>
</dbReference>
<comment type="subcellular location">
    <subcellularLocation>
        <location evidence="3">Endoplasmic reticulum membrane</location>
        <topology evidence="3">Peripheral membrane protein</topology>
    </subcellularLocation>
    <subcellularLocation>
        <location evidence="2">Microsome membrane</location>
        <topology evidence="2">Peripheral membrane protein</topology>
    </subcellularLocation>
</comment>
<name>B4MQ09_DROWI</name>
<reference evidence="16 17" key="1">
    <citation type="journal article" date="2007" name="Nature">
        <title>Evolution of genes and genomes on the Drosophila phylogeny.</title>
        <authorList>
            <consortium name="Drosophila 12 Genomes Consortium"/>
            <person name="Clark A.G."/>
            <person name="Eisen M.B."/>
            <person name="Smith D.R."/>
            <person name="Bergman C.M."/>
            <person name="Oliver B."/>
            <person name="Markow T.A."/>
            <person name="Kaufman T.C."/>
            <person name="Kellis M."/>
            <person name="Gelbart W."/>
            <person name="Iyer V.N."/>
            <person name="Pollard D.A."/>
            <person name="Sackton T.B."/>
            <person name="Larracuente A.M."/>
            <person name="Singh N.D."/>
            <person name="Abad J.P."/>
            <person name="Abt D.N."/>
            <person name="Adryan B."/>
            <person name="Aguade M."/>
            <person name="Akashi H."/>
            <person name="Anderson W.W."/>
            <person name="Aquadro C.F."/>
            <person name="Ardell D.H."/>
            <person name="Arguello R."/>
            <person name="Artieri C.G."/>
            <person name="Barbash D.A."/>
            <person name="Barker D."/>
            <person name="Barsanti P."/>
            <person name="Batterham P."/>
            <person name="Batzoglou S."/>
            <person name="Begun D."/>
            <person name="Bhutkar A."/>
            <person name="Blanco E."/>
            <person name="Bosak S.A."/>
            <person name="Bradley R.K."/>
            <person name="Brand A.D."/>
            <person name="Brent M.R."/>
            <person name="Brooks A.N."/>
            <person name="Brown R.H."/>
            <person name="Butlin R.K."/>
            <person name="Caggese C."/>
            <person name="Calvi B.R."/>
            <person name="Bernardo de Carvalho A."/>
            <person name="Caspi A."/>
            <person name="Castrezana S."/>
            <person name="Celniker S.E."/>
            <person name="Chang J.L."/>
            <person name="Chapple C."/>
            <person name="Chatterji S."/>
            <person name="Chinwalla A."/>
            <person name="Civetta A."/>
            <person name="Clifton S.W."/>
            <person name="Comeron J.M."/>
            <person name="Costello J.C."/>
            <person name="Coyne J.A."/>
            <person name="Daub J."/>
            <person name="David R.G."/>
            <person name="Delcher A.L."/>
            <person name="Delehaunty K."/>
            <person name="Do C.B."/>
            <person name="Ebling H."/>
            <person name="Edwards K."/>
            <person name="Eickbush T."/>
            <person name="Evans J.D."/>
            <person name="Filipski A."/>
            <person name="Findeiss S."/>
            <person name="Freyhult E."/>
            <person name="Fulton L."/>
            <person name="Fulton R."/>
            <person name="Garcia A.C."/>
            <person name="Gardiner A."/>
            <person name="Garfield D.A."/>
            <person name="Garvin B.E."/>
            <person name="Gibson G."/>
            <person name="Gilbert D."/>
            <person name="Gnerre S."/>
            <person name="Godfrey J."/>
            <person name="Good R."/>
            <person name="Gotea V."/>
            <person name="Gravely B."/>
            <person name="Greenberg A.J."/>
            <person name="Griffiths-Jones S."/>
            <person name="Gross S."/>
            <person name="Guigo R."/>
            <person name="Gustafson E.A."/>
            <person name="Haerty W."/>
            <person name="Hahn M.W."/>
            <person name="Halligan D.L."/>
            <person name="Halpern A.L."/>
            <person name="Halter G.M."/>
            <person name="Han M.V."/>
            <person name="Heger A."/>
            <person name="Hillier L."/>
            <person name="Hinrichs A.S."/>
            <person name="Holmes I."/>
            <person name="Hoskins R.A."/>
            <person name="Hubisz M.J."/>
            <person name="Hultmark D."/>
            <person name="Huntley M.A."/>
            <person name="Jaffe D.B."/>
            <person name="Jagadeeshan S."/>
            <person name="Jeck W.R."/>
            <person name="Johnson J."/>
            <person name="Jones C.D."/>
            <person name="Jordan W.C."/>
            <person name="Karpen G.H."/>
            <person name="Kataoka E."/>
            <person name="Keightley P.D."/>
            <person name="Kheradpour P."/>
            <person name="Kirkness E.F."/>
            <person name="Koerich L.B."/>
            <person name="Kristiansen K."/>
            <person name="Kudrna D."/>
            <person name="Kulathinal R.J."/>
            <person name="Kumar S."/>
            <person name="Kwok R."/>
            <person name="Lander E."/>
            <person name="Langley C.H."/>
            <person name="Lapoint R."/>
            <person name="Lazzaro B.P."/>
            <person name="Lee S.J."/>
            <person name="Levesque L."/>
            <person name="Li R."/>
            <person name="Lin C.F."/>
            <person name="Lin M.F."/>
            <person name="Lindblad-Toh K."/>
            <person name="Llopart A."/>
            <person name="Long M."/>
            <person name="Low L."/>
            <person name="Lozovsky E."/>
            <person name="Lu J."/>
            <person name="Luo M."/>
            <person name="Machado C.A."/>
            <person name="Makalowski W."/>
            <person name="Marzo M."/>
            <person name="Matsuda M."/>
            <person name="Matzkin L."/>
            <person name="McAllister B."/>
            <person name="McBride C.S."/>
            <person name="McKernan B."/>
            <person name="McKernan K."/>
            <person name="Mendez-Lago M."/>
            <person name="Minx P."/>
            <person name="Mollenhauer M.U."/>
            <person name="Montooth K."/>
            <person name="Mount S.M."/>
            <person name="Mu X."/>
            <person name="Myers E."/>
            <person name="Negre B."/>
            <person name="Newfeld S."/>
            <person name="Nielsen R."/>
            <person name="Noor M.A."/>
            <person name="O'Grady P."/>
            <person name="Pachter L."/>
            <person name="Papaceit M."/>
            <person name="Parisi M.J."/>
            <person name="Parisi M."/>
            <person name="Parts L."/>
            <person name="Pedersen J.S."/>
            <person name="Pesole G."/>
            <person name="Phillippy A.M."/>
            <person name="Ponting C.P."/>
            <person name="Pop M."/>
            <person name="Porcelli D."/>
            <person name="Powell J.R."/>
            <person name="Prohaska S."/>
            <person name="Pruitt K."/>
            <person name="Puig M."/>
            <person name="Quesneville H."/>
            <person name="Ram K.R."/>
            <person name="Rand D."/>
            <person name="Rasmussen M.D."/>
            <person name="Reed L.K."/>
            <person name="Reenan R."/>
            <person name="Reily A."/>
            <person name="Remington K.A."/>
            <person name="Rieger T.T."/>
            <person name="Ritchie M.G."/>
            <person name="Robin C."/>
            <person name="Rogers Y.H."/>
            <person name="Rohde C."/>
            <person name="Rozas J."/>
            <person name="Rubenfield M.J."/>
            <person name="Ruiz A."/>
            <person name="Russo S."/>
            <person name="Salzberg S.L."/>
            <person name="Sanchez-Gracia A."/>
            <person name="Saranga D.J."/>
            <person name="Sato H."/>
            <person name="Schaeffer S.W."/>
            <person name="Schatz M.C."/>
            <person name="Schlenke T."/>
            <person name="Schwartz R."/>
            <person name="Segarra C."/>
            <person name="Singh R.S."/>
            <person name="Sirot L."/>
            <person name="Sirota M."/>
            <person name="Sisneros N.B."/>
            <person name="Smith C.D."/>
            <person name="Smith T.F."/>
            <person name="Spieth J."/>
            <person name="Stage D.E."/>
            <person name="Stark A."/>
            <person name="Stephan W."/>
            <person name="Strausberg R.L."/>
            <person name="Strempel S."/>
            <person name="Sturgill D."/>
            <person name="Sutton G."/>
            <person name="Sutton G.G."/>
            <person name="Tao W."/>
            <person name="Teichmann S."/>
            <person name="Tobari Y.N."/>
            <person name="Tomimura Y."/>
            <person name="Tsolas J.M."/>
            <person name="Valente V.L."/>
            <person name="Venter E."/>
            <person name="Venter J.C."/>
            <person name="Vicario S."/>
            <person name="Vieira F.G."/>
            <person name="Vilella A.J."/>
            <person name="Villasante A."/>
            <person name="Walenz B."/>
            <person name="Wang J."/>
            <person name="Wasserman M."/>
            <person name="Watts T."/>
            <person name="Wilson D."/>
            <person name="Wilson R.K."/>
            <person name="Wing R.A."/>
            <person name="Wolfner M.F."/>
            <person name="Wong A."/>
            <person name="Wong G.K."/>
            <person name="Wu C.I."/>
            <person name="Wu G."/>
            <person name="Yamamoto D."/>
            <person name="Yang H.P."/>
            <person name="Yang S.P."/>
            <person name="Yorke J.A."/>
            <person name="Yoshida K."/>
            <person name="Zdobnov E."/>
            <person name="Zhang P."/>
            <person name="Zhang Y."/>
            <person name="Zimin A.V."/>
            <person name="Baldwin J."/>
            <person name="Abdouelleil A."/>
            <person name="Abdulkadir J."/>
            <person name="Abebe A."/>
            <person name="Abera B."/>
            <person name="Abreu J."/>
            <person name="Acer S.C."/>
            <person name="Aftuck L."/>
            <person name="Alexander A."/>
            <person name="An P."/>
            <person name="Anderson E."/>
            <person name="Anderson S."/>
            <person name="Arachi H."/>
            <person name="Azer M."/>
            <person name="Bachantsang P."/>
            <person name="Barry A."/>
            <person name="Bayul T."/>
            <person name="Berlin A."/>
            <person name="Bessette D."/>
            <person name="Bloom T."/>
            <person name="Blye J."/>
            <person name="Boguslavskiy L."/>
            <person name="Bonnet C."/>
            <person name="Boukhgalter B."/>
            <person name="Bourzgui I."/>
            <person name="Brown A."/>
            <person name="Cahill P."/>
            <person name="Channer S."/>
            <person name="Cheshatsang Y."/>
            <person name="Chuda L."/>
            <person name="Citroen M."/>
            <person name="Collymore A."/>
            <person name="Cooke P."/>
            <person name="Costello M."/>
            <person name="D'Aco K."/>
            <person name="Daza R."/>
            <person name="De Haan G."/>
            <person name="DeGray S."/>
            <person name="DeMaso C."/>
            <person name="Dhargay N."/>
            <person name="Dooley K."/>
            <person name="Dooley E."/>
            <person name="Doricent M."/>
            <person name="Dorje P."/>
            <person name="Dorjee K."/>
            <person name="Dupes A."/>
            <person name="Elong R."/>
            <person name="Falk J."/>
            <person name="Farina A."/>
            <person name="Faro S."/>
            <person name="Ferguson D."/>
            <person name="Fisher S."/>
            <person name="Foley C.D."/>
            <person name="Franke A."/>
            <person name="Friedrich D."/>
            <person name="Gadbois L."/>
            <person name="Gearin G."/>
            <person name="Gearin C.R."/>
            <person name="Giannoukos G."/>
            <person name="Goode T."/>
            <person name="Graham J."/>
            <person name="Grandbois E."/>
            <person name="Grewal S."/>
            <person name="Gyaltsen K."/>
            <person name="Hafez N."/>
            <person name="Hagos B."/>
            <person name="Hall J."/>
            <person name="Henson C."/>
            <person name="Hollinger A."/>
            <person name="Honan T."/>
            <person name="Huard M.D."/>
            <person name="Hughes L."/>
            <person name="Hurhula B."/>
            <person name="Husby M.E."/>
            <person name="Kamat A."/>
            <person name="Kanga B."/>
            <person name="Kashin S."/>
            <person name="Khazanovich D."/>
            <person name="Kisner P."/>
            <person name="Lance K."/>
            <person name="Lara M."/>
            <person name="Lee W."/>
            <person name="Lennon N."/>
            <person name="Letendre F."/>
            <person name="LeVine R."/>
            <person name="Lipovsky A."/>
            <person name="Liu X."/>
            <person name="Liu J."/>
            <person name="Liu S."/>
            <person name="Lokyitsang T."/>
            <person name="Lokyitsang Y."/>
            <person name="Lubonja R."/>
            <person name="Lui A."/>
            <person name="MacDonald P."/>
            <person name="Magnisalis V."/>
            <person name="Maru K."/>
            <person name="Matthews C."/>
            <person name="McCusker W."/>
            <person name="McDonough S."/>
            <person name="Mehta T."/>
            <person name="Meldrim J."/>
            <person name="Meneus L."/>
            <person name="Mihai O."/>
            <person name="Mihalev A."/>
            <person name="Mihova T."/>
            <person name="Mittelman R."/>
            <person name="Mlenga V."/>
            <person name="Montmayeur A."/>
            <person name="Mulrain L."/>
            <person name="Navidi A."/>
            <person name="Naylor J."/>
            <person name="Negash T."/>
            <person name="Nguyen T."/>
            <person name="Nguyen N."/>
            <person name="Nicol R."/>
            <person name="Norbu C."/>
            <person name="Norbu N."/>
            <person name="Novod N."/>
            <person name="O'Neill B."/>
            <person name="Osman S."/>
            <person name="Markiewicz E."/>
            <person name="Oyono O.L."/>
            <person name="Patti C."/>
            <person name="Phunkhang P."/>
            <person name="Pierre F."/>
            <person name="Priest M."/>
            <person name="Raghuraman S."/>
            <person name="Rege F."/>
            <person name="Reyes R."/>
            <person name="Rise C."/>
            <person name="Rogov P."/>
            <person name="Ross K."/>
            <person name="Ryan E."/>
            <person name="Settipalli S."/>
            <person name="Shea T."/>
            <person name="Sherpa N."/>
            <person name="Shi L."/>
            <person name="Shih D."/>
            <person name="Sparrow T."/>
            <person name="Spaulding J."/>
            <person name="Stalker J."/>
            <person name="Stange-Thomann N."/>
            <person name="Stavropoulos S."/>
            <person name="Stone C."/>
            <person name="Strader C."/>
            <person name="Tesfaye S."/>
            <person name="Thomson T."/>
            <person name="Thoulutsang Y."/>
            <person name="Thoulutsang D."/>
            <person name="Topham K."/>
            <person name="Topping I."/>
            <person name="Tsamla T."/>
            <person name="Vassiliev H."/>
            <person name="Vo A."/>
            <person name="Wangchuk T."/>
            <person name="Wangdi T."/>
            <person name="Weiand M."/>
            <person name="Wilkinson J."/>
            <person name="Wilson A."/>
            <person name="Yadav S."/>
            <person name="Young G."/>
            <person name="Yu Q."/>
            <person name="Zembek L."/>
            <person name="Zhong D."/>
            <person name="Zimmer A."/>
            <person name="Zwirko Z."/>
            <person name="Jaffe D.B."/>
            <person name="Alvarez P."/>
            <person name="Brockman W."/>
            <person name="Butler J."/>
            <person name="Chin C."/>
            <person name="Gnerre S."/>
            <person name="Grabherr M."/>
            <person name="Kleber M."/>
            <person name="Mauceli E."/>
            <person name="MacCallum I."/>
        </authorList>
    </citation>
    <scope>NUCLEOTIDE SEQUENCE [LARGE SCALE GENOMIC DNA]</scope>
    <source>
        <strain evidence="17">Tucson 14030-0811.24</strain>
    </source>
</reference>
<evidence type="ECO:0000256" key="12">
    <source>
        <dbReference type="ARBA" id="ARBA00023136"/>
    </source>
</evidence>
<evidence type="ECO:0000256" key="13">
    <source>
        <dbReference type="PIRSR" id="PIRSR602401-1"/>
    </source>
</evidence>
<evidence type="ECO:0000313" key="16">
    <source>
        <dbReference type="EMBL" id="EDW74198.1"/>
    </source>
</evidence>
<dbReference type="SUPFAM" id="SSF48264">
    <property type="entry name" value="Cytochrome P450"/>
    <property type="match status" value="1"/>
</dbReference>
<dbReference type="Proteomes" id="UP000007798">
    <property type="component" value="Unassembled WGS sequence"/>
</dbReference>
<dbReference type="InterPro" id="IPR036396">
    <property type="entry name" value="Cyt_P450_sf"/>
</dbReference>
<dbReference type="CDD" id="cd11056">
    <property type="entry name" value="CYP6-like"/>
    <property type="match status" value="1"/>
</dbReference>
<keyword evidence="15" id="KW-0732">Signal</keyword>
<keyword evidence="6 13" id="KW-0479">Metal-binding</keyword>
<dbReference type="PhylomeDB" id="B4MQ09"/>
<dbReference type="OrthoDB" id="2789670at2759"/>
<dbReference type="HOGENOM" id="CLU_001570_5_2_1"/>
<keyword evidence="5 13" id="KW-0349">Heme</keyword>
<sequence length="505" mass="58278">MAVLILLLLGVVSLAVWWVHQQFNYWQRRGIPHDPPKIPAGNMVELMKTRHIADIFQRTYFKYKNKVDGPFVGFYFYFKRVALTVDINFVKTVLMKDFDKFHDRGIFHNERDDPLTCNLVGVEGQKWKSLRHKLTPTFTSGKMKHMFPTLLKVGDEMVQVFNSKITSDTQPLEITNLVARFTADVIGSCAFGLECNSLHNPEAEFVKMGNAAINERRHGRALDLFLFGAPKLAAKLRMKQLVQKVEDFYMNIIRDTVNYRVKNNVKRNDFMDMLIELKKKYDEGNKEEGLSFNELAAQAFVFFLAGYETSSTTMGFALHELALNQDIQNRLRNEIDEVLAKNNGEFSYDSMREMKYLEKIIDETLRKHPVVGHLIRLATQRYVHPDNPKYYIEPGTGVIIPVKAIHHDPEFYPEPEKFIPERFDEDQVKQRPACTFLPFGEGPRNCIGLRFGRMQTTIGLAKLIHNFKFEVNPTLTSVPMKFKVENILLSAEGGITLNVSKVIRK</sequence>
<organism evidence="17">
    <name type="scientific">Drosophila willistoni</name>
    <name type="common">Fruit fly</name>
    <dbReference type="NCBI Taxonomy" id="7260"/>
    <lineage>
        <taxon>Eukaryota</taxon>
        <taxon>Metazoa</taxon>
        <taxon>Ecdysozoa</taxon>
        <taxon>Arthropoda</taxon>
        <taxon>Hexapoda</taxon>
        <taxon>Insecta</taxon>
        <taxon>Pterygota</taxon>
        <taxon>Neoptera</taxon>
        <taxon>Endopterygota</taxon>
        <taxon>Diptera</taxon>
        <taxon>Brachycera</taxon>
        <taxon>Muscomorpha</taxon>
        <taxon>Ephydroidea</taxon>
        <taxon>Drosophilidae</taxon>
        <taxon>Drosophila</taxon>
        <taxon>Sophophora</taxon>
    </lineage>
</organism>
<dbReference type="Pfam" id="PF00067">
    <property type="entry name" value="p450"/>
    <property type="match status" value="1"/>
</dbReference>
<dbReference type="PROSITE" id="PS00086">
    <property type="entry name" value="CYTOCHROME_P450"/>
    <property type="match status" value="1"/>
</dbReference>
<feature type="binding site" description="axial binding residue" evidence="13">
    <location>
        <position position="446"/>
    </location>
    <ligand>
        <name>heme</name>
        <dbReference type="ChEBI" id="CHEBI:30413"/>
    </ligand>
    <ligandPart>
        <name>Fe</name>
        <dbReference type="ChEBI" id="CHEBI:18248"/>
    </ligandPart>
</feature>
<accession>B4MQ09</accession>
<dbReference type="FunCoup" id="B4MQ09">
    <property type="interactions" value="96"/>
</dbReference>
<dbReference type="GO" id="GO:0016705">
    <property type="term" value="F:oxidoreductase activity, acting on paired donors, with incorporation or reduction of molecular oxygen"/>
    <property type="evidence" value="ECO:0007669"/>
    <property type="project" value="InterPro"/>
</dbReference>
<dbReference type="FunFam" id="1.10.630.10:FF:000042">
    <property type="entry name" value="Cytochrome P450"/>
    <property type="match status" value="1"/>
</dbReference>
<comment type="cofactor">
    <cofactor evidence="1 13">
        <name>heme</name>
        <dbReference type="ChEBI" id="CHEBI:30413"/>
    </cofactor>
</comment>
<dbReference type="PRINTS" id="PR00385">
    <property type="entry name" value="P450"/>
</dbReference>
<dbReference type="PRINTS" id="PR00463">
    <property type="entry name" value="EP450I"/>
</dbReference>